<dbReference type="Proteomes" id="UP000886520">
    <property type="component" value="Chromosome 10"/>
</dbReference>
<dbReference type="OrthoDB" id="1435582at2759"/>
<dbReference type="PROSITE" id="PS50982">
    <property type="entry name" value="MBD"/>
    <property type="match status" value="1"/>
</dbReference>
<dbReference type="PANTHER" id="PTHR33729:SF6">
    <property type="entry name" value="METHYL-CPG-BINDING DOMAIN-CONTAINING PROTEIN 11"/>
    <property type="match status" value="1"/>
</dbReference>
<feature type="domain" description="MBD" evidence="7">
    <location>
        <begin position="21"/>
        <end position="93"/>
    </location>
</feature>
<gene>
    <name evidence="8" type="ORF">GOP47_0010286</name>
</gene>
<protein>
    <recommendedName>
        <fullName evidence="7">MBD domain-containing protein</fullName>
    </recommendedName>
</protein>
<dbReference type="AlphaFoldDB" id="A0A9D4UUE8"/>
<keyword evidence="3" id="KW-0238">DNA-binding</keyword>
<evidence type="ECO:0000313" key="9">
    <source>
        <dbReference type="Proteomes" id="UP000886520"/>
    </source>
</evidence>
<comment type="subcellular location">
    <subcellularLocation>
        <location evidence="1">Nucleus</location>
    </subcellularLocation>
</comment>
<evidence type="ECO:0000256" key="6">
    <source>
        <dbReference type="SAM" id="MobiDB-lite"/>
    </source>
</evidence>
<evidence type="ECO:0000256" key="1">
    <source>
        <dbReference type="ARBA" id="ARBA00004123"/>
    </source>
</evidence>
<organism evidence="8 9">
    <name type="scientific">Adiantum capillus-veneris</name>
    <name type="common">Maidenhair fern</name>
    <dbReference type="NCBI Taxonomy" id="13818"/>
    <lineage>
        <taxon>Eukaryota</taxon>
        <taxon>Viridiplantae</taxon>
        <taxon>Streptophyta</taxon>
        <taxon>Embryophyta</taxon>
        <taxon>Tracheophyta</taxon>
        <taxon>Polypodiopsida</taxon>
        <taxon>Polypodiidae</taxon>
        <taxon>Polypodiales</taxon>
        <taxon>Pteridineae</taxon>
        <taxon>Pteridaceae</taxon>
        <taxon>Vittarioideae</taxon>
        <taxon>Adiantum</taxon>
    </lineage>
</organism>
<feature type="compositionally biased region" description="Polar residues" evidence="6">
    <location>
        <begin position="195"/>
        <end position="204"/>
    </location>
</feature>
<keyword evidence="9" id="KW-1185">Reference proteome</keyword>
<name>A0A9D4UUE8_ADICA</name>
<feature type="region of interest" description="Disordered" evidence="6">
    <location>
        <begin position="193"/>
        <end position="236"/>
    </location>
</feature>
<dbReference type="InterPro" id="IPR039622">
    <property type="entry name" value="MBD10/11"/>
</dbReference>
<evidence type="ECO:0000313" key="8">
    <source>
        <dbReference type="EMBL" id="KAI5074325.1"/>
    </source>
</evidence>
<dbReference type="EMBL" id="JABFUD020000010">
    <property type="protein sequence ID" value="KAI5074325.1"/>
    <property type="molecule type" value="Genomic_DNA"/>
</dbReference>
<dbReference type="SUPFAM" id="SSF54171">
    <property type="entry name" value="DNA-binding domain"/>
    <property type="match status" value="1"/>
</dbReference>
<keyword evidence="4" id="KW-0804">Transcription</keyword>
<dbReference type="PANTHER" id="PTHR33729">
    <property type="entry name" value="METHYL-CPG BINDING DOMAIN CONTAINING PROTEIN, EXPRESSED"/>
    <property type="match status" value="1"/>
</dbReference>
<keyword evidence="2" id="KW-0805">Transcription regulation</keyword>
<dbReference type="Pfam" id="PF01429">
    <property type="entry name" value="MBD"/>
    <property type="match status" value="1"/>
</dbReference>
<dbReference type="GO" id="GO:0005634">
    <property type="term" value="C:nucleus"/>
    <property type="evidence" value="ECO:0007669"/>
    <property type="project" value="UniProtKB-SubCell"/>
</dbReference>
<evidence type="ECO:0000256" key="4">
    <source>
        <dbReference type="ARBA" id="ARBA00023163"/>
    </source>
</evidence>
<sequence>MSPYRECGKLRGWREEEDLAFSAAYEDDTPAPSGWRRKLVRCIGKGMIPIRTDVIFITPSGEEFKSRVQLQRYLKANKGGPNLSEFIWIVDGMQQRSTRSKSAPMVQLLGVLRATGKRKLDTSDEGVGKRRRMVKTHKCDEEPKVAKGNHVKHVDTATTTKGINEDSAVAGVIPASTRKKRSVKVMKRKIWGPPTTATTQSANANGVPEISSMNDEKANDTGKKVSTEASKTKWTKGRLRGKKGGVLQDDPLDFPEQEVDVDVNDDKGILGGDTMNADSGVNVRGEGKHTEESFSHEEAMAATDEGSHLIECVLL</sequence>
<dbReference type="InterPro" id="IPR016177">
    <property type="entry name" value="DNA-bd_dom_sf"/>
</dbReference>
<keyword evidence="5" id="KW-0539">Nucleus</keyword>
<accession>A0A9D4UUE8</accession>
<comment type="caution">
    <text evidence="8">The sequence shown here is derived from an EMBL/GenBank/DDBJ whole genome shotgun (WGS) entry which is preliminary data.</text>
</comment>
<reference evidence="8" key="1">
    <citation type="submission" date="2021-01" db="EMBL/GenBank/DDBJ databases">
        <title>Adiantum capillus-veneris genome.</title>
        <authorList>
            <person name="Fang Y."/>
            <person name="Liao Q."/>
        </authorList>
    </citation>
    <scope>NUCLEOTIDE SEQUENCE</scope>
    <source>
        <strain evidence="8">H3</strain>
        <tissue evidence="8">Leaf</tissue>
    </source>
</reference>
<evidence type="ECO:0000256" key="5">
    <source>
        <dbReference type="ARBA" id="ARBA00023242"/>
    </source>
</evidence>
<dbReference type="GO" id="GO:0003677">
    <property type="term" value="F:DNA binding"/>
    <property type="evidence" value="ECO:0007669"/>
    <property type="project" value="UniProtKB-KW"/>
</dbReference>
<feature type="compositionally biased region" description="Basic and acidic residues" evidence="6">
    <location>
        <begin position="214"/>
        <end position="226"/>
    </location>
</feature>
<evidence type="ECO:0000256" key="3">
    <source>
        <dbReference type="ARBA" id="ARBA00023125"/>
    </source>
</evidence>
<dbReference type="Gene3D" id="3.30.890.10">
    <property type="entry name" value="Methyl-cpg-binding Protein 2, Chain A"/>
    <property type="match status" value="1"/>
</dbReference>
<dbReference type="SMART" id="SM00391">
    <property type="entry name" value="MBD"/>
    <property type="match status" value="1"/>
</dbReference>
<dbReference type="InterPro" id="IPR001739">
    <property type="entry name" value="Methyl_CpG_DNA-bd"/>
</dbReference>
<feature type="region of interest" description="Disordered" evidence="6">
    <location>
        <begin position="268"/>
        <end position="292"/>
    </location>
</feature>
<evidence type="ECO:0000259" key="7">
    <source>
        <dbReference type="PROSITE" id="PS50982"/>
    </source>
</evidence>
<proteinExistence type="predicted"/>
<evidence type="ECO:0000256" key="2">
    <source>
        <dbReference type="ARBA" id="ARBA00023015"/>
    </source>
</evidence>